<dbReference type="SUPFAM" id="SSF53474">
    <property type="entry name" value="alpha/beta-Hydrolases"/>
    <property type="match status" value="1"/>
</dbReference>
<accession>A0A0W0GAW5</accession>
<name>A0A0W0GAW5_MONRR</name>
<dbReference type="EMBL" id="LATX01000639">
    <property type="protein sequence ID" value="KTB45702.1"/>
    <property type="molecule type" value="Genomic_DNA"/>
</dbReference>
<evidence type="ECO:0000313" key="2">
    <source>
        <dbReference type="EMBL" id="KTB45702.1"/>
    </source>
</evidence>
<dbReference type="Pfam" id="PF01764">
    <property type="entry name" value="Lipase_3"/>
    <property type="match status" value="1"/>
</dbReference>
<evidence type="ECO:0000313" key="3">
    <source>
        <dbReference type="Proteomes" id="UP000054988"/>
    </source>
</evidence>
<dbReference type="AlphaFoldDB" id="A0A0W0GAW5"/>
<organism evidence="2 3">
    <name type="scientific">Moniliophthora roreri</name>
    <name type="common">Frosty pod rot fungus</name>
    <name type="synonym">Monilia roreri</name>
    <dbReference type="NCBI Taxonomy" id="221103"/>
    <lineage>
        <taxon>Eukaryota</taxon>
        <taxon>Fungi</taxon>
        <taxon>Dikarya</taxon>
        <taxon>Basidiomycota</taxon>
        <taxon>Agaricomycotina</taxon>
        <taxon>Agaricomycetes</taxon>
        <taxon>Agaricomycetidae</taxon>
        <taxon>Agaricales</taxon>
        <taxon>Marasmiineae</taxon>
        <taxon>Marasmiaceae</taxon>
        <taxon>Moniliophthora</taxon>
    </lineage>
</organism>
<evidence type="ECO:0000259" key="1">
    <source>
        <dbReference type="Pfam" id="PF01764"/>
    </source>
</evidence>
<dbReference type="GO" id="GO:0006629">
    <property type="term" value="P:lipid metabolic process"/>
    <property type="evidence" value="ECO:0007669"/>
    <property type="project" value="InterPro"/>
</dbReference>
<sequence>MSSQIHDSEELVHNGKPSAVSTKIFQQLVHYFKYASSAYTMPCLKPNGNHLVIHFSNPLLDIQGFVARDDDRKEFIVALRGRHASLYFKSLRWIQLAPFRLDQWDSVVLEVNAILDVEFLEEKYTNYNIITTGHSLGGALSTLAAVSLQQRYSDKGKEVRNYSYGAPRLGNRLFAEFVNDLLGERSYRVVHARDGVPTMIPRTLGYHHHGIEYWQTVSPASSETTLQCSRTNGEDPRCSASVPSGGINEDHMVYFGIVATTPFCF</sequence>
<reference evidence="2 3" key="1">
    <citation type="submission" date="2015-12" db="EMBL/GenBank/DDBJ databases">
        <title>Draft genome sequence of Moniliophthora roreri, the causal agent of frosty pod rot of cacao.</title>
        <authorList>
            <person name="Aime M.C."/>
            <person name="Diaz-Valderrama J.R."/>
            <person name="Kijpornyongpan T."/>
            <person name="Phillips-Mora W."/>
        </authorList>
    </citation>
    <scope>NUCLEOTIDE SEQUENCE [LARGE SCALE GENOMIC DNA]</scope>
    <source>
        <strain evidence="2 3">MCA 2952</strain>
    </source>
</reference>
<dbReference type="InterPro" id="IPR002921">
    <property type="entry name" value="Fungal_lipase-type"/>
</dbReference>
<proteinExistence type="predicted"/>
<dbReference type="CDD" id="cd00519">
    <property type="entry name" value="Lipase_3"/>
    <property type="match status" value="1"/>
</dbReference>
<protein>
    <recommendedName>
        <fullName evidence="1">Fungal lipase-type domain-containing protein</fullName>
    </recommendedName>
</protein>
<comment type="caution">
    <text evidence="2">The sequence shown here is derived from an EMBL/GenBank/DDBJ whole genome shotgun (WGS) entry which is preliminary data.</text>
</comment>
<dbReference type="Proteomes" id="UP000054988">
    <property type="component" value="Unassembled WGS sequence"/>
</dbReference>
<gene>
    <name evidence="2" type="ORF">WG66_1731</name>
</gene>
<feature type="domain" description="Fungal lipase-type" evidence="1">
    <location>
        <begin position="117"/>
        <end position="201"/>
    </location>
</feature>
<dbReference type="InterPro" id="IPR029058">
    <property type="entry name" value="AB_hydrolase_fold"/>
</dbReference>
<dbReference type="PANTHER" id="PTHR45908">
    <property type="entry name" value="PROTEIN CBG11750-RELATED"/>
    <property type="match status" value="1"/>
</dbReference>
<dbReference type="Gene3D" id="3.40.50.1820">
    <property type="entry name" value="alpha/beta hydrolase"/>
    <property type="match status" value="1"/>
</dbReference>